<protein>
    <submittedName>
        <fullName evidence="1">Uncharacterized protein</fullName>
    </submittedName>
</protein>
<dbReference type="AlphaFoldDB" id="A0A0A9DFF5"/>
<reference evidence="1" key="2">
    <citation type="journal article" date="2015" name="Data Brief">
        <title>Shoot transcriptome of the giant reed, Arundo donax.</title>
        <authorList>
            <person name="Barrero R.A."/>
            <person name="Guerrero F.D."/>
            <person name="Moolhuijzen P."/>
            <person name="Goolsby J.A."/>
            <person name="Tidwell J."/>
            <person name="Bellgard S.E."/>
            <person name="Bellgard M.I."/>
        </authorList>
    </citation>
    <scope>NUCLEOTIDE SEQUENCE</scope>
    <source>
        <tissue evidence="1">Shoot tissue taken approximately 20 cm above the soil surface</tissue>
    </source>
</reference>
<proteinExistence type="predicted"/>
<sequence length="39" mass="4467">MLIKQPALAKCDFLISSSEDDMLSQSRSIFVSRSRKYSK</sequence>
<dbReference type="EMBL" id="GBRH01213525">
    <property type="protein sequence ID" value="JAD84370.1"/>
    <property type="molecule type" value="Transcribed_RNA"/>
</dbReference>
<name>A0A0A9DFF5_ARUDO</name>
<evidence type="ECO:0000313" key="1">
    <source>
        <dbReference type="EMBL" id="JAD84370.1"/>
    </source>
</evidence>
<reference evidence="1" key="1">
    <citation type="submission" date="2014-09" db="EMBL/GenBank/DDBJ databases">
        <authorList>
            <person name="Magalhaes I.L.F."/>
            <person name="Oliveira U."/>
            <person name="Santos F.R."/>
            <person name="Vidigal T.H.D.A."/>
            <person name="Brescovit A.D."/>
            <person name="Santos A.J."/>
        </authorList>
    </citation>
    <scope>NUCLEOTIDE SEQUENCE</scope>
    <source>
        <tissue evidence="1">Shoot tissue taken approximately 20 cm above the soil surface</tissue>
    </source>
</reference>
<accession>A0A0A9DFF5</accession>
<organism evidence="1">
    <name type="scientific">Arundo donax</name>
    <name type="common">Giant reed</name>
    <name type="synonym">Donax arundinaceus</name>
    <dbReference type="NCBI Taxonomy" id="35708"/>
    <lineage>
        <taxon>Eukaryota</taxon>
        <taxon>Viridiplantae</taxon>
        <taxon>Streptophyta</taxon>
        <taxon>Embryophyta</taxon>
        <taxon>Tracheophyta</taxon>
        <taxon>Spermatophyta</taxon>
        <taxon>Magnoliopsida</taxon>
        <taxon>Liliopsida</taxon>
        <taxon>Poales</taxon>
        <taxon>Poaceae</taxon>
        <taxon>PACMAD clade</taxon>
        <taxon>Arundinoideae</taxon>
        <taxon>Arundineae</taxon>
        <taxon>Arundo</taxon>
    </lineage>
</organism>